<feature type="transmembrane region" description="Helical" evidence="1">
    <location>
        <begin position="81"/>
        <end position="103"/>
    </location>
</feature>
<dbReference type="Pfam" id="PF01757">
    <property type="entry name" value="Acyl_transf_3"/>
    <property type="match status" value="1"/>
</dbReference>
<dbReference type="EMBL" id="QHKS01000045">
    <property type="protein sequence ID" value="RDJ97824.1"/>
    <property type="molecule type" value="Genomic_DNA"/>
</dbReference>
<evidence type="ECO:0000256" key="1">
    <source>
        <dbReference type="SAM" id="Phobius"/>
    </source>
</evidence>
<dbReference type="GO" id="GO:0016747">
    <property type="term" value="F:acyltransferase activity, transferring groups other than amino-acyl groups"/>
    <property type="evidence" value="ECO:0007669"/>
    <property type="project" value="InterPro"/>
</dbReference>
<feature type="transmembrane region" description="Helical" evidence="1">
    <location>
        <begin position="227"/>
        <end position="255"/>
    </location>
</feature>
<sequence length="422" mass="46443">MPRGQRSSQPIASPKGRTAVLCIDLQPGGTMKENVLTFMDLSRWAAALLVVVNHARSLILVDFGGVQNKSVFSKVLYLATGLGHEAVVIFFVISGFLVGGLTLERWQFRGPDIRTYASARVSRIYTTLIPALIIGAALDFIGLRWFNSSTIYTSVSQYHIASINYTIVSAMTLPTFIGNLFMMQGTLTQPLGSNGALWSLAYEWWYYCIFACTAAAMTGSGNKRFAYLMAALLIAMLLPAKLVLWGLIWVVGIVTHRWIKSTAWRPAPIVGIGCFIAALTASRLSHNVAAFETNLPGSFLRDFVLGICYATALASSSRLSRPMRFARWHQELARFSYTTYLFHLPALLFICAAAYQVAGLPFPQQPHLAGIGYLLGAILLAYAYCLAMSTVTERYTSNVRQRLDALVGWASPRIRPSRAPEA</sequence>
<keyword evidence="4" id="KW-1185">Reference proteome</keyword>
<accession>A0A370MWW2</accession>
<feature type="transmembrane region" description="Helical" evidence="1">
    <location>
        <begin position="267"/>
        <end position="286"/>
    </location>
</feature>
<dbReference type="InterPro" id="IPR050879">
    <property type="entry name" value="Acyltransferase_3"/>
</dbReference>
<keyword evidence="1" id="KW-1133">Transmembrane helix</keyword>
<dbReference type="PANTHER" id="PTHR23028">
    <property type="entry name" value="ACETYLTRANSFERASE"/>
    <property type="match status" value="1"/>
</dbReference>
<feature type="transmembrane region" description="Helical" evidence="1">
    <location>
        <begin position="124"/>
        <end position="146"/>
    </location>
</feature>
<evidence type="ECO:0000259" key="2">
    <source>
        <dbReference type="Pfam" id="PF01757"/>
    </source>
</evidence>
<keyword evidence="1" id="KW-0812">Transmembrane</keyword>
<keyword evidence="1" id="KW-0472">Membrane</keyword>
<dbReference type="OrthoDB" id="9796461at2"/>
<evidence type="ECO:0000313" key="3">
    <source>
        <dbReference type="EMBL" id="RDJ97824.1"/>
    </source>
</evidence>
<dbReference type="PANTHER" id="PTHR23028:SF53">
    <property type="entry name" value="ACYL_TRANSF_3 DOMAIN-CONTAINING PROTEIN"/>
    <property type="match status" value="1"/>
</dbReference>
<feature type="domain" description="Acyltransferase 3" evidence="2">
    <location>
        <begin position="38"/>
        <end position="383"/>
    </location>
</feature>
<dbReference type="GO" id="GO:0000271">
    <property type="term" value="P:polysaccharide biosynthetic process"/>
    <property type="evidence" value="ECO:0007669"/>
    <property type="project" value="TreeGrafter"/>
</dbReference>
<feature type="transmembrane region" description="Helical" evidence="1">
    <location>
        <begin position="158"/>
        <end position="183"/>
    </location>
</feature>
<dbReference type="AlphaFoldDB" id="A0A370MWW2"/>
<feature type="transmembrane region" description="Helical" evidence="1">
    <location>
        <begin position="370"/>
        <end position="392"/>
    </location>
</feature>
<proteinExistence type="predicted"/>
<dbReference type="InterPro" id="IPR002656">
    <property type="entry name" value="Acyl_transf_3_dom"/>
</dbReference>
<feature type="transmembrane region" description="Helical" evidence="1">
    <location>
        <begin position="204"/>
        <end position="221"/>
    </location>
</feature>
<reference evidence="4" key="1">
    <citation type="submission" date="2018-05" db="EMBL/GenBank/DDBJ databases">
        <authorList>
            <person name="Feng T."/>
        </authorList>
    </citation>
    <scope>NUCLEOTIDE SEQUENCE [LARGE SCALE GENOMIC DNA]</scope>
    <source>
        <strain evidence="4">S27</strain>
    </source>
</reference>
<feature type="transmembrane region" description="Helical" evidence="1">
    <location>
        <begin position="298"/>
        <end position="316"/>
    </location>
</feature>
<name>A0A370MWW2_9BURK</name>
<evidence type="ECO:0000313" key="4">
    <source>
        <dbReference type="Proteomes" id="UP000254875"/>
    </source>
</evidence>
<protein>
    <recommendedName>
        <fullName evidence="2">Acyltransferase 3 domain-containing protein</fullName>
    </recommendedName>
</protein>
<organism evidence="3 4">
    <name type="scientific">Paraburkholderia lacunae</name>
    <dbReference type="NCBI Taxonomy" id="2211104"/>
    <lineage>
        <taxon>Bacteria</taxon>
        <taxon>Pseudomonadati</taxon>
        <taxon>Pseudomonadota</taxon>
        <taxon>Betaproteobacteria</taxon>
        <taxon>Burkholderiales</taxon>
        <taxon>Burkholderiaceae</taxon>
        <taxon>Paraburkholderia</taxon>
    </lineage>
</organism>
<feature type="transmembrane region" description="Helical" evidence="1">
    <location>
        <begin position="41"/>
        <end position="61"/>
    </location>
</feature>
<dbReference type="GO" id="GO:0016020">
    <property type="term" value="C:membrane"/>
    <property type="evidence" value="ECO:0007669"/>
    <property type="project" value="TreeGrafter"/>
</dbReference>
<dbReference type="Proteomes" id="UP000254875">
    <property type="component" value="Unassembled WGS sequence"/>
</dbReference>
<dbReference type="RefSeq" id="WP_115109260.1">
    <property type="nucleotide sequence ID" value="NZ_QHKS01000045.1"/>
</dbReference>
<comment type="caution">
    <text evidence="3">The sequence shown here is derived from an EMBL/GenBank/DDBJ whole genome shotgun (WGS) entry which is preliminary data.</text>
</comment>
<gene>
    <name evidence="3" type="ORF">DLM46_36120</name>
</gene>
<feature type="transmembrane region" description="Helical" evidence="1">
    <location>
        <begin position="337"/>
        <end position="358"/>
    </location>
</feature>